<proteinExistence type="predicted"/>
<evidence type="ECO:0000313" key="2">
    <source>
        <dbReference type="EMBL" id="OQP33320.1"/>
    </source>
</evidence>
<keyword evidence="1" id="KW-1133">Transmembrane helix</keyword>
<dbReference type="Proteomes" id="UP000192769">
    <property type="component" value="Unassembled WGS sequence"/>
</dbReference>
<feature type="transmembrane region" description="Helical" evidence="1">
    <location>
        <begin position="36"/>
        <end position="57"/>
    </location>
</feature>
<dbReference type="RefSeq" id="WP_081139573.1">
    <property type="nucleotide sequence ID" value="NZ_MWUE01000017.1"/>
</dbReference>
<sequence>MPHSQPSRLGTLLLLLAAAIGFALALYAWLTPLTGVTGTIGALGVAIASVVLAVLTLILRASSGRGARIFWGIVTLFVLVGIGFAALLLHQGVITAAMLLGLIGLILIGRRPARHPQHARA</sequence>
<keyword evidence="1" id="KW-0812">Transmembrane</keyword>
<evidence type="ECO:0000313" key="3">
    <source>
        <dbReference type="Proteomes" id="UP000192769"/>
    </source>
</evidence>
<feature type="transmembrane region" description="Helical" evidence="1">
    <location>
        <begin position="93"/>
        <end position="110"/>
    </location>
</feature>
<reference evidence="2 3" key="1">
    <citation type="submission" date="2017-02" db="EMBL/GenBank/DDBJ databases">
        <title>Whole genome shotgun sequence of Pantoea agglomerans strain AS1 isolated from a cycad, Zamia floridana in Central Florida, USA.</title>
        <authorList>
            <person name="Lata P."/>
            <person name="Govindarajan S."/>
            <person name="Qi F."/>
            <person name="Li J.-L."/>
            <person name="Maurya S.K."/>
            <person name="Sahoo M.K."/>
        </authorList>
    </citation>
    <scope>NUCLEOTIDE SEQUENCE [LARGE SCALE GENOMIC DNA]</scope>
    <source>
        <strain evidence="2 3">AS1</strain>
    </source>
</reference>
<evidence type="ECO:0000256" key="1">
    <source>
        <dbReference type="SAM" id="Phobius"/>
    </source>
</evidence>
<gene>
    <name evidence="2" type="ORF">B2J69_12280</name>
</gene>
<dbReference type="OrthoDB" id="6168423at2"/>
<dbReference type="EMBL" id="MWUE01000017">
    <property type="protein sequence ID" value="OQP33320.1"/>
    <property type="molecule type" value="Genomic_DNA"/>
</dbReference>
<name>A0A1V9DHI3_9GAMM</name>
<comment type="caution">
    <text evidence="2">The sequence shown here is derived from an EMBL/GenBank/DDBJ whole genome shotgun (WGS) entry which is preliminary data.</text>
</comment>
<organism evidence="2 3">
    <name type="scientific">Pantoea latae</name>
    <dbReference type="NCBI Taxonomy" id="1964541"/>
    <lineage>
        <taxon>Bacteria</taxon>
        <taxon>Pseudomonadati</taxon>
        <taxon>Pseudomonadota</taxon>
        <taxon>Gammaproteobacteria</taxon>
        <taxon>Enterobacterales</taxon>
        <taxon>Erwiniaceae</taxon>
        <taxon>Pantoea</taxon>
    </lineage>
</organism>
<accession>A0A1V9DHI3</accession>
<keyword evidence="1" id="KW-0472">Membrane</keyword>
<feature type="transmembrane region" description="Helical" evidence="1">
    <location>
        <begin position="69"/>
        <end position="87"/>
    </location>
</feature>
<dbReference type="AlphaFoldDB" id="A0A1V9DHI3"/>
<keyword evidence="3" id="KW-1185">Reference proteome</keyword>
<feature type="transmembrane region" description="Helical" evidence="1">
    <location>
        <begin position="12"/>
        <end position="30"/>
    </location>
</feature>
<protein>
    <submittedName>
        <fullName evidence="2">Uncharacterized protein</fullName>
    </submittedName>
</protein>